<dbReference type="EC" id="2.1.1.198" evidence="6"/>
<dbReference type="FunFam" id="3.30.950.10:FF:000002">
    <property type="entry name" value="Ribosomal RNA small subunit methyltransferase I"/>
    <property type="match status" value="1"/>
</dbReference>
<evidence type="ECO:0000259" key="7">
    <source>
        <dbReference type="Pfam" id="PF00590"/>
    </source>
</evidence>
<keyword evidence="5 6" id="KW-0949">S-adenosyl-L-methionine</keyword>
<dbReference type="Gene3D" id="3.40.1010.10">
    <property type="entry name" value="Cobalt-precorrin-4 Transmethylase, Domain 1"/>
    <property type="match status" value="1"/>
</dbReference>
<comment type="function">
    <text evidence="6">Catalyzes the 2'-O-methylation of the ribose of cytidine 1402 (C1402) in 16S rRNA.</text>
</comment>
<organism evidence="9">
    <name type="scientific">Thermodesulfatator atlanticus</name>
    <dbReference type="NCBI Taxonomy" id="501497"/>
    <lineage>
        <taxon>Bacteria</taxon>
        <taxon>Pseudomonadati</taxon>
        <taxon>Thermodesulfobacteriota</taxon>
        <taxon>Thermodesulfobacteria</taxon>
        <taxon>Thermodesulfobacteriales</taxon>
        <taxon>Thermodesulfatatoraceae</taxon>
        <taxon>Thermodesulfatator</taxon>
    </lineage>
</organism>
<dbReference type="FunFam" id="3.40.1010.10:FF:000007">
    <property type="entry name" value="Ribosomal RNA small subunit methyltransferase I"/>
    <property type="match status" value="1"/>
</dbReference>
<dbReference type="CDD" id="cd11648">
    <property type="entry name" value="RsmI"/>
    <property type="match status" value="1"/>
</dbReference>
<keyword evidence="1 6" id="KW-0963">Cytoplasm</keyword>
<dbReference type="InterPro" id="IPR008189">
    <property type="entry name" value="rRNA_ssu_MeTfrase_I"/>
</dbReference>
<sequence>MFTAAQRAEPGVLYVVATPLGNLRDITLRALDILASVDLVAAEDTRTTLKLFNFYGLKGPKLVAYHEHNEARKAPELIAALKAQKSVALVSEAGTPAISDPGAHLVRLAHEEGIPVRPVPGPSALTCALSVSGFDLKGGFVFLGFLPARATAKRRLLKDLAQERRPFLFFEAPHRLKDTLAALLEVLGDRTVFLAREMTKVFEEYLVSRLSALKNRFEEEEPRGEFTLLVAGKEEEPAPLNEVEKALEAALSSGKTLKEAVSEVRKKYGGPKKEIYQLALKLKQSQPEDV</sequence>
<dbReference type="Pfam" id="PF00590">
    <property type="entry name" value="TP_methylase"/>
    <property type="match status" value="1"/>
</dbReference>
<keyword evidence="2 6" id="KW-0698">rRNA processing</keyword>
<dbReference type="GO" id="GO:0070677">
    <property type="term" value="F:rRNA (cytosine-2'-O-)-methyltransferase activity"/>
    <property type="evidence" value="ECO:0007669"/>
    <property type="project" value="UniProtKB-UniRule"/>
</dbReference>
<dbReference type="PANTHER" id="PTHR46111">
    <property type="entry name" value="RIBOSOMAL RNA SMALL SUBUNIT METHYLTRANSFERASE I"/>
    <property type="match status" value="1"/>
</dbReference>
<dbReference type="SUPFAM" id="SSF53790">
    <property type="entry name" value="Tetrapyrrole methylase"/>
    <property type="match status" value="1"/>
</dbReference>
<evidence type="ECO:0000256" key="1">
    <source>
        <dbReference type="ARBA" id="ARBA00022490"/>
    </source>
</evidence>
<feature type="domain" description="RsmI HTH" evidence="8">
    <location>
        <begin position="242"/>
        <end position="283"/>
    </location>
</feature>
<comment type="similarity">
    <text evidence="6">Belongs to the methyltransferase superfamily. RsmI family.</text>
</comment>
<dbReference type="Gene3D" id="3.30.950.10">
    <property type="entry name" value="Methyltransferase, Cobalt-precorrin-4 Transmethylase, Domain 2"/>
    <property type="match status" value="1"/>
</dbReference>
<evidence type="ECO:0000256" key="3">
    <source>
        <dbReference type="ARBA" id="ARBA00022603"/>
    </source>
</evidence>
<evidence type="ECO:0000256" key="4">
    <source>
        <dbReference type="ARBA" id="ARBA00022679"/>
    </source>
</evidence>
<comment type="caution">
    <text evidence="9">The sequence shown here is derived from an EMBL/GenBank/DDBJ whole genome shotgun (WGS) entry which is preliminary data.</text>
</comment>
<dbReference type="PANTHER" id="PTHR46111:SF1">
    <property type="entry name" value="RIBOSOMAL RNA SMALL SUBUNIT METHYLTRANSFERASE I"/>
    <property type="match status" value="1"/>
</dbReference>
<protein>
    <recommendedName>
        <fullName evidence="6">Ribosomal RNA small subunit methyltransferase I</fullName>
        <ecNumber evidence="6">2.1.1.198</ecNumber>
    </recommendedName>
    <alternativeName>
        <fullName evidence="6">16S rRNA 2'-O-ribose C1402 methyltransferase</fullName>
    </alternativeName>
    <alternativeName>
        <fullName evidence="6">rRNA (cytidine-2'-O-)-methyltransferase RsmI</fullName>
    </alternativeName>
</protein>
<dbReference type="InterPro" id="IPR053910">
    <property type="entry name" value="RsmI_HTH"/>
</dbReference>
<evidence type="ECO:0000256" key="2">
    <source>
        <dbReference type="ARBA" id="ARBA00022552"/>
    </source>
</evidence>
<dbReference type="Pfam" id="PF23016">
    <property type="entry name" value="RsmI_C"/>
    <property type="match status" value="1"/>
</dbReference>
<proteinExistence type="inferred from homology"/>
<dbReference type="InterPro" id="IPR035996">
    <property type="entry name" value="4pyrrol_Methylase_sf"/>
</dbReference>
<comment type="catalytic activity">
    <reaction evidence="6">
        <text>cytidine(1402) in 16S rRNA + S-adenosyl-L-methionine = 2'-O-methylcytidine(1402) in 16S rRNA + S-adenosyl-L-homocysteine + H(+)</text>
        <dbReference type="Rhea" id="RHEA:42924"/>
        <dbReference type="Rhea" id="RHEA-COMP:10285"/>
        <dbReference type="Rhea" id="RHEA-COMP:10286"/>
        <dbReference type="ChEBI" id="CHEBI:15378"/>
        <dbReference type="ChEBI" id="CHEBI:57856"/>
        <dbReference type="ChEBI" id="CHEBI:59789"/>
        <dbReference type="ChEBI" id="CHEBI:74495"/>
        <dbReference type="ChEBI" id="CHEBI:82748"/>
        <dbReference type="EC" id="2.1.1.198"/>
    </reaction>
</comment>
<dbReference type="NCBIfam" id="TIGR00096">
    <property type="entry name" value="16S rRNA (cytidine(1402)-2'-O)-methyltransferase"/>
    <property type="match status" value="1"/>
</dbReference>
<gene>
    <name evidence="6 9" type="primary">rsmI</name>
    <name evidence="9" type="ORF">ENJ96_04670</name>
</gene>
<accession>A0A7V5U2N1</accession>
<comment type="subcellular location">
    <subcellularLocation>
        <location evidence="6">Cytoplasm</location>
    </subcellularLocation>
</comment>
<evidence type="ECO:0000256" key="5">
    <source>
        <dbReference type="ARBA" id="ARBA00022691"/>
    </source>
</evidence>
<dbReference type="InterPro" id="IPR014777">
    <property type="entry name" value="4pyrrole_Mease_sub1"/>
</dbReference>
<dbReference type="HAMAP" id="MF_01877">
    <property type="entry name" value="16SrRNA_methyltr_I"/>
    <property type="match status" value="1"/>
</dbReference>
<reference evidence="9" key="1">
    <citation type="journal article" date="2020" name="mSystems">
        <title>Genome- and Community-Level Interaction Insights into Carbon Utilization and Element Cycling Functions of Hydrothermarchaeota in Hydrothermal Sediment.</title>
        <authorList>
            <person name="Zhou Z."/>
            <person name="Liu Y."/>
            <person name="Xu W."/>
            <person name="Pan J."/>
            <person name="Luo Z.H."/>
            <person name="Li M."/>
        </authorList>
    </citation>
    <scope>NUCLEOTIDE SEQUENCE [LARGE SCALE GENOMIC DNA]</scope>
    <source>
        <strain evidence="9">HyVt-533</strain>
    </source>
</reference>
<evidence type="ECO:0000256" key="6">
    <source>
        <dbReference type="HAMAP-Rule" id="MF_01877"/>
    </source>
</evidence>
<dbReference type="AlphaFoldDB" id="A0A7V5U2N1"/>
<keyword evidence="4 6" id="KW-0808">Transferase</keyword>
<keyword evidence="3 6" id="KW-0489">Methyltransferase</keyword>
<dbReference type="Proteomes" id="UP000886101">
    <property type="component" value="Unassembled WGS sequence"/>
</dbReference>
<dbReference type="InterPro" id="IPR014776">
    <property type="entry name" value="4pyrrole_Mease_sub2"/>
</dbReference>
<dbReference type="PIRSF" id="PIRSF005917">
    <property type="entry name" value="MTase_YraL"/>
    <property type="match status" value="1"/>
</dbReference>
<dbReference type="EMBL" id="DROK01000138">
    <property type="protein sequence ID" value="HHI97126.1"/>
    <property type="molecule type" value="Genomic_DNA"/>
</dbReference>
<evidence type="ECO:0000259" key="8">
    <source>
        <dbReference type="Pfam" id="PF23016"/>
    </source>
</evidence>
<name>A0A7V5U2N1_9BACT</name>
<evidence type="ECO:0000313" key="9">
    <source>
        <dbReference type="EMBL" id="HHI97126.1"/>
    </source>
</evidence>
<feature type="domain" description="Tetrapyrrole methylase" evidence="7">
    <location>
        <begin position="13"/>
        <end position="213"/>
    </location>
</feature>
<dbReference type="GO" id="GO:0005737">
    <property type="term" value="C:cytoplasm"/>
    <property type="evidence" value="ECO:0007669"/>
    <property type="project" value="UniProtKB-SubCell"/>
</dbReference>
<dbReference type="InterPro" id="IPR000878">
    <property type="entry name" value="4pyrrol_Mease"/>
</dbReference>